<keyword evidence="8" id="KW-1185">Reference proteome</keyword>
<dbReference type="InterPro" id="IPR020846">
    <property type="entry name" value="MFS_dom"/>
</dbReference>
<keyword evidence="3 5" id="KW-1133">Transmembrane helix</keyword>
<feature type="transmembrane region" description="Helical" evidence="5">
    <location>
        <begin position="52"/>
        <end position="78"/>
    </location>
</feature>
<gene>
    <name evidence="7" type="ORF">FB45DRAFT_921980</name>
</gene>
<proteinExistence type="predicted"/>
<dbReference type="InterPro" id="IPR011701">
    <property type="entry name" value="MFS"/>
</dbReference>
<dbReference type="Proteomes" id="UP001221142">
    <property type="component" value="Unassembled WGS sequence"/>
</dbReference>
<feature type="transmembrane region" description="Helical" evidence="5">
    <location>
        <begin position="263"/>
        <end position="284"/>
    </location>
</feature>
<dbReference type="AlphaFoldDB" id="A0AAD7BNB8"/>
<accession>A0AAD7BNB8</accession>
<feature type="transmembrane region" description="Helical" evidence="5">
    <location>
        <begin position="109"/>
        <end position="128"/>
    </location>
</feature>
<feature type="transmembrane region" description="Helical" evidence="5">
    <location>
        <begin position="290"/>
        <end position="309"/>
    </location>
</feature>
<organism evidence="7 8">
    <name type="scientific">Roridomyces roridus</name>
    <dbReference type="NCBI Taxonomy" id="1738132"/>
    <lineage>
        <taxon>Eukaryota</taxon>
        <taxon>Fungi</taxon>
        <taxon>Dikarya</taxon>
        <taxon>Basidiomycota</taxon>
        <taxon>Agaricomycotina</taxon>
        <taxon>Agaricomycetes</taxon>
        <taxon>Agaricomycetidae</taxon>
        <taxon>Agaricales</taxon>
        <taxon>Marasmiineae</taxon>
        <taxon>Mycenaceae</taxon>
        <taxon>Roridomyces</taxon>
    </lineage>
</organism>
<sequence>MFQGGIGTAAPTIVEDLHGGDFTWVSSAYTLSSAACIPISGNLAQIFGRRPILLVGVFLFAAGSAISGSAQTMTILIVGRGVQGAGGGAIQALTNIVVSDLVSLRQRGLFNGITGVIWSLGGLIAPLIAGSLAEKASWRWLFYINIPLCGVTFAVVFLFLRLPTPQESLWKKLALVDWVGNGLLMTSATLFMLALTWGGVRFPWSSAFVITPLVVGTVGFALALYYEFRWAAQPTVGIVTLGIGFYLPTWFQSVRDASPITSGIYLLPLVLTISPSAVVQGILVAKTGKYRLINCTAWCILLVGVGLLVSVEQDTSIGLLVLYQLIMGTGMGLLYSNTFVVLAPLDVSDNAAAVALLAFLRIFSQAWGVSIGGAILQNTLQSQLPDQVTGTLPSSGTAIAYAIIPLLSSLPQGLKAQVESIFVQSFRQVWTTLVVLAGVGLCTFVLIKDIPLRTTTDKKWDVDEKRLKQSESTTVTEVEDV</sequence>
<dbReference type="PANTHER" id="PTHR23501:SF102">
    <property type="entry name" value="DRUG TRANSPORTER, PUTATIVE (AFU_ORTHOLOGUE AFUA_3G08530)-RELATED"/>
    <property type="match status" value="1"/>
</dbReference>
<dbReference type="InterPro" id="IPR036259">
    <property type="entry name" value="MFS_trans_sf"/>
</dbReference>
<dbReference type="Pfam" id="PF07690">
    <property type="entry name" value="MFS_1"/>
    <property type="match status" value="1"/>
</dbReference>
<evidence type="ECO:0000256" key="5">
    <source>
        <dbReference type="SAM" id="Phobius"/>
    </source>
</evidence>
<comment type="caution">
    <text evidence="7">The sequence shown here is derived from an EMBL/GenBank/DDBJ whole genome shotgun (WGS) entry which is preliminary data.</text>
</comment>
<dbReference type="SUPFAM" id="SSF103473">
    <property type="entry name" value="MFS general substrate transporter"/>
    <property type="match status" value="1"/>
</dbReference>
<keyword evidence="2 5" id="KW-0812">Transmembrane</keyword>
<keyword evidence="4 5" id="KW-0472">Membrane</keyword>
<feature type="transmembrane region" description="Helical" evidence="5">
    <location>
        <begin position="351"/>
        <end position="376"/>
    </location>
</feature>
<dbReference type="PANTHER" id="PTHR23501">
    <property type="entry name" value="MAJOR FACILITATOR SUPERFAMILY"/>
    <property type="match status" value="1"/>
</dbReference>
<protein>
    <submittedName>
        <fullName evidence="7">MFS general substrate transporter</fullName>
    </submittedName>
</protein>
<feature type="transmembrane region" description="Helical" evidence="5">
    <location>
        <begin position="207"/>
        <end position="226"/>
    </location>
</feature>
<comment type="subcellular location">
    <subcellularLocation>
        <location evidence="1">Membrane</location>
        <topology evidence="1">Multi-pass membrane protein</topology>
    </subcellularLocation>
</comment>
<evidence type="ECO:0000313" key="8">
    <source>
        <dbReference type="Proteomes" id="UP001221142"/>
    </source>
</evidence>
<evidence type="ECO:0000259" key="6">
    <source>
        <dbReference type="PROSITE" id="PS50850"/>
    </source>
</evidence>
<feature type="transmembrane region" description="Helical" evidence="5">
    <location>
        <begin position="140"/>
        <end position="162"/>
    </location>
</feature>
<feature type="transmembrane region" description="Helical" evidence="5">
    <location>
        <begin position="232"/>
        <end position="251"/>
    </location>
</feature>
<evidence type="ECO:0000256" key="1">
    <source>
        <dbReference type="ARBA" id="ARBA00004141"/>
    </source>
</evidence>
<feature type="transmembrane region" description="Helical" evidence="5">
    <location>
        <begin position="428"/>
        <end position="447"/>
    </location>
</feature>
<name>A0AAD7BNB8_9AGAR</name>
<dbReference type="PROSITE" id="PS50850">
    <property type="entry name" value="MFS"/>
    <property type="match status" value="1"/>
</dbReference>
<feature type="domain" description="Major facilitator superfamily (MFS) profile" evidence="6">
    <location>
        <begin position="1"/>
        <end position="414"/>
    </location>
</feature>
<evidence type="ECO:0000313" key="7">
    <source>
        <dbReference type="EMBL" id="KAJ7625659.1"/>
    </source>
</evidence>
<reference evidence="7" key="1">
    <citation type="submission" date="2023-03" db="EMBL/GenBank/DDBJ databases">
        <title>Massive genome expansion in bonnet fungi (Mycena s.s.) driven by repeated elements and novel gene families across ecological guilds.</title>
        <authorList>
            <consortium name="Lawrence Berkeley National Laboratory"/>
            <person name="Harder C.B."/>
            <person name="Miyauchi S."/>
            <person name="Viragh M."/>
            <person name="Kuo A."/>
            <person name="Thoen E."/>
            <person name="Andreopoulos B."/>
            <person name="Lu D."/>
            <person name="Skrede I."/>
            <person name="Drula E."/>
            <person name="Henrissat B."/>
            <person name="Morin E."/>
            <person name="Kohler A."/>
            <person name="Barry K."/>
            <person name="LaButti K."/>
            <person name="Morin E."/>
            <person name="Salamov A."/>
            <person name="Lipzen A."/>
            <person name="Mereny Z."/>
            <person name="Hegedus B."/>
            <person name="Baldrian P."/>
            <person name="Stursova M."/>
            <person name="Weitz H."/>
            <person name="Taylor A."/>
            <person name="Grigoriev I.V."/>
            <person name="Nagy L.G."/>
            <person name="Martin F."/>
            <person name="Kauserud H."/>
        </authorList>
    </citation>
    <scope>NUCLEOTIDE SEQUENCE</scope>
    <source>
        <strain evidence="7">9284</strain>
    </source>
</reference>
<evidence type="ECO:0000256" key="2">
    <source>
        <dbReference type="ARBA" id="ARBA00022692"/>
    </source>
</evidence>
<dbReference type="GO" id="GO:0005886">
    <property type="term" value="C:plasma membrane"/>
    <property type="evidence" value="ECO:0007669"/>
    <property type="project" value="TreeGrafter"/>
</dbReference>
<dbReference type="EMBL" id="JARKIF010000012">
    <property type="protein sequence ID" value="KAJ7625659.1"/>
    <property type="molecule type" value="Genomic_DNA"/>
</dbReference>
<feature type="transmembrane region" description="Helical" evidence="5">
    <location>
        <begin position="182"/>
        <end position="200"/>
    </location>
</feature>
<evidence type="ECO:0000256" key="3">
    <source>
        <dbReference type="ARBA" id="ARBA00022989"/>
    </source>
</evidence>
<dbReference type="Gene3D" id="1.20.1250.20">
    <property type="entry name" value="MFS general substrate transporter like domains"/>
    <property type="match status" value="1"/>
</dbReference>
<feature type="transmembrane region" description="Helical" evidence="5">
    <location>
        <begin position="321"/>
        <end position="345"/>
    </location>
</feature>
<dbReference type="GO" id="GO:0022857">
    <property type="term" value="F:transmembrane transporter activity"/>
    <property type="evidence" value="ECO:0007669"/>
    <property type="project" value="InterPro"/>
</dbReference>
<evidence type="ECO:0000256" key="4">
    <source>
        <dbReference type="ARBA" id="ARBA00023136"/>
    </source>
</evidence>